<dbReference type="Gene3D" id="2.60.40.2620">
    <property type="entry name" value="Fimbrillin-like"/>
    <property type="match status" value="1"/>
</dbReference>
<dbReference type="PROSITE" id="PS51257">
    <property type="entry name" value="PROKAR_LIPOPROTEIN"/>
    <property type="match status" value="1"/>
</dbReference>
<dbReference type="Proteomes" id="UP001565200">
    <property type="component" value="Unassembled WGS sequence"/>
</dbReference>
<dbReference type="EMBL" id="JBCLPP010000045">
    <property type="protein sequence ID" value="MEY8246396.1"/>
    <property type="molecule type" value="Genomic_DNA"/>
</dbReference>
<feature type="chain" id="PRO_5046711535" evidence="1">
    <location>
        <begin position="23"/>
        <end position="535"/>
    </location>
</feature>
<organism evidence="2 3">
    <name type="scientific">Heminiphilus faecis</name>
    <dbReference type="NCBI Taxonomy" id="2601703"/>
    <lineage>
        <taxon>Bacteria</taxon>
        <taxon>Pseudomonadati</taxon>
        <taxon>Bacteroidota</taxon>
        <taxon>Bacteroidia</taxon>
        <taxon>Bacteroidales</taxon>
        <taxon>Muribaculaceae</taxon>
        <taxon>Heminiphilus</taxon>
    </lineage>
</organism>
<dbReference type="RefSeq" id="WP_369863836.1">
    <property type="nucleotide sequence ID" value="NZ_JBCLPP010000045.1"/>
</dbReference>
<accession>A0ABV4D0E7</accession>
<reference evidence="2 3" key="1">
    <citation type="submission" date="2024-03" db="EMBL/GenBank/DDBJ databases">
        <title>Mouse gut bacterial collection (mGBC) of GemPharmatech.</title>
        <authorList>
            <person name="He Y."/>
            <person name="Dong L."/>
            <person name="Wu D."/>
            <person name="Gao X."/>
            <person name="Lin Z."/>
        </authorList>
    </citation>
    <scope>NUCLEOTIDE SEQUENCE [LARGE SCALE GENOMIC DNA]</scope>
    <source>
        <strain evidence="2 3">54-13</strain>
    </source>
</reference>
<name>A0ABV4D0E7_9BACT</name>
<protein>
    <submittedName>
        <fullName evidence="2">Fimbrillin family protein</fullName>
    </submittedName>
</protein>
<gene>
    <name evidence="2" type="ORF">AAK873_12330</name>
</gene>
<comment type="caution">
    <text evidence="2">The sequence shown here is derived from an EMBL/GenBank/DDBJ whole genome shotgun (WGS) entry which is preliminary data.</text>
</comment>
<dbReference type="InterPro" id="IPR025049">
    <property type="entry name" value="Mfa-like_1"/>
</dbReference>
<sequence>MKQNHSLWNIAATLLLAGGLLAACTQDELAEQGTPLPEGRYPLQIGSVTLAAEVDEQPWGADAPQTRVREDYYGNNSMWEGGDQILVGIEGYDPKYSKKYVIRVTSDGQPYVFLSDDSPVYWQSTQAKKVRAWYPVDSKVHLDNQTTSNGLAYALYAETADAVDYTKHIILPFTHKLSKVRVVLEGDKKNDVTDVKIKTYTSCTLNTDGTLTAGDTEDFIPMAAATYNGVKCWEANVVPGHEIAKIMVNGIENTLTKSLTPQAAKVNTITLTVNDKATEVNVSEITGSEYTVSGNVYLKGNGQSKDLKLTMAAGAKLTIEDIVLAPATDGNAITCQGDATITLKGNNTLTAKYTGEYDGHSGIFIESGTLIINGDNAAKLITTGEGYNGAGIGATNGANITINGGNIVSNQGGIGEASGIGSAGWGLPCGTITINGGIIESWGGDYSAGIGGSYNGACGDIIITGGNIKAYGGSEAPGIGNGLGESCGDITISGASTVVYTKKGPGGKPSSIGSHNSTGSCGTVTIGSECTVTQE</sequence>
<evidence type="ECO:0000313" key="2">
    <source>
        <dbReference type="EMBL" id="MEY8246396.1"/>
    </source>
</evidence>
<feature type="signal peptide" evidence="1">
    <location>
        <begin position="1"/>
        <end position="22"/>
    </location>
</feature>
<dbReference type="InterPro" id="IPR042278">
    <property type="entry name" value="Mfa-like_1_N"/>
</dbReference>
<evidence type="ECO:0000256" key="1">
    <source>
        <dbReference type="SAM" id="SignalP"/>
    </source>
</evidence>
<keyword evidence="1" id="KW-0732">Signal</keyword>
<evidence type="ECO:0000313" key="3">
    <source>
        <dbReference type="Proteomes" id="UP001565200"/>
    </source>
</evidence>
<dbReference type="Pfam" id="PF13149">
    <property type="entry name" value="Mfa_like_1"/>
    <property type="match status" value="1"/>
</dbReference>
<keyword evidence="3" id="KW-1185">Reference proteome</keyword>
<proteinExistence type="predicted"/>